<sequence>MTDDALFLGVAYTDDGWLAAAFDASGFAHADVFAEVGEIWARYEEVVERILVDVPIGLVDSGETPRPCEEPARAVLGPRATAVTDPPVREAARKRRYPAADRVNQRKADRRLSKSAFAVSDGIVAVDELLQEVTEARPVFAEAHPEVCYRAFAGTTLEREKRTAGGYAERMRALVTFTRDAPPVVQECAEATAGHDVAVHDVLDAVALGYTARPGPGSLRSLPADPPTDATGLPMQIVYRAEQPLEPT</sequence>
<evidence type="ECO:0000313" key="2">
    <source>
        <dbReference type="Proteomes" id="UP001597119"/>
    </source>
</evidence>
<organism evidence="1 2">
    <name type="scientific">Halorientalis brevis</name>
    <dbReference type="NCBI Taxonomy" id="1126241"/>
    <lineage>
        <taxon>Archaea</taxon>
        <taxon>Methanobacteriati</taxon>
        <taxon>Methanobacteriota</taxon>
        <taxon>Stenosarchaea group</taxon>
        <taxon>Halobacteria</taxon>
        <taxon>Halobacteriales</taxon>
        <taxon>Haloarculaceae</taxon>
        <taxon>Halorientalis</taxon>
    </lineage>
</organism>
<dbReference type="Proteomes" id="UP001597119">
    <property type="component" value="Unassembled WGS sequence"/>
</dbReference>
<gene>
    <name evidence="1" type="ORF">ACFR9U_12680</name>
</gene>
<dbReference type="Pfam" id="PF04250">
    <property type="entry name" value="DUF429"/>
    <property type="match status" value="1"/>
</dbReference>
<keyword evidence="2" id="KW-1185">Reference proteome</keyword>
<evidence type="ECO:0000313" key="1">
    <source>
        <dbReference type="EMBL" id="MFD1587840.1"/>
    </source>
</evidence>
<proteinExistence type="predicted"/>
<name>A0ABD6CCG3_9EURY</name>
<protein>
    <submittedName>
        <fullName evidence="1">DUF429 domain-containing protein</fullName>
    </submittedName>
</protein>
<dbReference type="InterPro" id="IPR007362">
    <property type="entry name" value="DUF429"/>
</dbReference>
<dbReference type="RefSeq" id="WP_247380568.1">
    <property type="nucleotide sequence ID" value="NZ_JALLGV010000008.1"/>
</dbReference>
<accession>A0ABD6CCG3</accession>
<comment type="caution">
    <text evidence="1">The sequence shown here is derived from an EMBL/GenBank/DDBJ whole genome shotgun (WGS) entry which is preliminary data.</text>
</comment>
<reference evidence="1 2" key="1">
    <citation type="journal article" date="2019" name="Int. J. Syst. Evol. Microbiol.">
        <title>The Global Catalogue of Microorganisms (GCM) 10K type strain sequencing project: providing services to taxonomists for standard genome sequencing and annotation.</title>
        <authorList>
            <consortium name="The Broad Institute Genomics Platform"/>
            <consortium name="The Broad Institute Genome Sequencing Center for Infectious Disease"/>
            <person name="Wu L."/>
            <person name="Ma J."/>
        </authorList>
    </citation>
    <scope>NUCLEOTIDE SEQUENCE [LARGE SCALE GENOMIC DNA]</scope>
    <source>
        <strain evidence="1 2">CGMCC 1.12125</strain>
    </source>
</reference>
<dbReference type="EMBL" id="JBHUDJ010000006">
    <property type="protein sequence ID" value="MFD1587840.1"/>
    <property type="molecule type" value="Genomic_DNA"/>
</dbReference>
<dbReference type="AlphaFoldDB" id="A0ABD6CCG3"/>